<dbReference type="Pfam" id="PF20101">
    <property type="entry name" value="DUF6491"/>
    <property type="match status" value="1"/>
</dbReference>
<gene>
    <name evidence="2" type="ORF">D8I30_02790</name>
</gene>
<keyword evidence="1" id="KW-0732">Signal</keyword>
<proteinExistence type="predicted"/>
<reference evidence="2 3" key="1">
    <citation type="submission" date="2018-10" db="EMBL/GenBank/DDBJ databases">
        <title>Complete genome sequence of Brevundimonas naejangsanensis BRV3.</title>
        <authorList>
            <person name="Berrios L."/>
            <person name="Ely B."/>
        </authorList>
    </citation>
    <scope>NUCLEOTIDE SEQUENCE [LARGE SCALE GENOMIC DNA]</scope>
    <source>
        <strain evidence="2 3">BRV3</strain>
    </source>
</reference>
<evidence type="ECO:0000256" key="1">
    <source>
        <dbReference type="SAM" id="SignalP"/>
    </source>
</evidence>
<dbReference type="RefSeq" id="WP_121481388.1">
    <property type="nucleotide sequence ID" value="NZ_CP032707.1"/>
</dbReference>
<dbReference type="InterPro" id="IPR045500">
    <property type="entry name" value="DUF6491"/>
</dbReference>
<evidence type="ECO:0000313" key="2">
    <source>
        <dbReference type="EMBL" id="AYG94231.1"/>
    </source>
</evidence>
<dbReference type="EMBL" id="CP032707">
    <property type="protein sequence ID" value="AYG94231.1"/>
    <property type="molecule type" value="Genomic_DNA"/>
</dbReference>
<protein>
    <recommendedName>
        <fullName evidence="4">Lipoprotein</fullName>
    </recommendedName>
</protein>
<sequence>MSRRPSLIAAPFLGVLALGALAACAPMTAPGADAAATASTGARKCLFQDDVRSFRVSRESRSVYVRGLGKTVYRLEVMGACPELADALAIGFAPLGGGNNLCTGDYTRLVVGGSHAPLPCSVRMTGALSEAEVAALPERDRP</sequence>
<keyword evidence="3" id="KW-1185">Reference proteome</keyword>
<organism evidence="2 3">
    <name type="scientific">Brevundimonas naejangsanensis</name>
    <dbReference type="NCBI Taxonomy" id="588932"/>
    <lineage>
        <taxon>Bacteria</taxon>
        <taxon>Pseudomonadati</taxon>
        <taxon>Pseudomonadota</taxon>
        <taxon>Alphaproteobacteria</taxon>
        <taxon>Caulobacterales</taxon>
        <taxon>Caulobacteraceae</taxon>
        <taxon>Brevundimonas</taxon>
    </lineage>
</organism>
<dbReference type="OrthoDB" id="7206819at2"/>
<evidence type="ECO:0008006" key="4">
    <source>
        <dbReference type="Google" id="ProtNLM"/>
    </source>
</evidence>
<dbReference type="PROSITE" id="PS51257">
    <property type="entry name" value="PROKAR_LIPOPROTEIN"/>
    <property type="match status" value="1"/>
</dbReference>
<accession>A0A494RDK4</accession>
<dbReference type="AlphaFoldDB" id="A0A494RDK4"/>
<feature type="chain" id="PRO_5019768506" description="Lipoprotein" evidence="1">
    <location>
        <begin position="23"/>
        <end position="142"/>
    </location>
</feature>
<feature type="signal peptide" evidence="1">
    <location>
        <begin position="1"/>
        <end position="22"/>
    </location>
</feature>
<name>A0A494RDK4_9CAUL</name>
<dbReference type="Proteomes" id="UP000276984">
    <property type="component" value="Chromosome"/>
</dbReference>
<evidence type="ECO:0000313" key="3">
    <source>
        <dbReference type="Proteomes" id="UP000276984"/>
    </source>
</evidence>